<evidence type="ECO:0000313" key="1">
    <source>
        <dbReference type="EMBL" id="KAL2886229.1"/>
    </source>
</evidence>
<keyword evidence="2" id="KW-1185">Reference proteome</keyword>
<reference evidence="1 2" key="1">
    <citation type="submission" date="2020-05" db="EMBL/GenBank/DDBJ databases">
        <title>Ceratocystis lukuohia genome.</title>
        <authorList>
            <person name="Harrington T.C."/>
            <person name="Kim K."/>
            <person name="Mayers C.G."/>
        </authorList>
    </citation>
    <scope>NUCLEOTIDE SEQUENCE [LARGE SCALE GENOMIC DNA]</scope>
    <source>
        <strain evidence="1 2">C4212</strain>
    </source>
</reference>
<gene>
    <name evidence="1" type="ORF">HOO65_060059</name>
</gene>
<accession>A0ABR4MD81</accession>
<protein>
    <submittedName>
        <fullName evidence="1">Uncharacterized protein</fullName>
    </submittedName>
</protein>
<name>A0ABR4MD81_9PEZI</name>
<organism evidence="1 2">
    <name type="scientific">Ceratocystis lukuohia</name>
    <dbReference type="NCBI Taxonomy" id="2019550"/>
    <lineage>
        <taxon>Eukaryota</taxon>
        <taxon>Fungi</taxon>
        <taxon>Dikarya</taxon>
        <taxon>Ascomycota</taxon>
        <taxon>Pezizomycotina</taxon>
        <taxon>Sordariomycetes</taxon>
        <taxon>Hypocreomycetidae</taxon>
        <taxon>Microascales</taxon>
        <taxon>Ceratocystidaceae</taxon>
        <taxon>Ceratocystis</taxon>
    </lineage>
</organism>
<dbReference type="RefSeq" id="XP_070857409.1">
    <property type="nucleotide sequence ID" value="XM_071004095.1"/>
</dbReference>
<dbReference type="EMBL" id="JABSNW010000006">
    <property type="protein sequence ID" value="KAL2886229.1"/>
    <property type="molecule type" value="Genomic_DNA"/>
</dbReference>
<dbReference type="GeneID" id="98119455"/>
<sequence>MQYGRQGTGGYELLCMIYGEELDDCILKTLSGFEASGITIVEWETRLLRRLDAPLKINPDLIFLVPDEQLDKANEIAASSDFKIVENIDLSPGF</sequence>
<proteinExistence type="predicted"/>
<comment type="caution">
    <text evidence="1">The sequence shown here is derived from an EMBL/GenBank/DDBJ whole genome shotgun (WGS) entry which is preliminary data.</text>
</comment>
<evidence type="ECO:0000313" key="2">
    <source>
        <dbReference type="Proteomes" id="UP001610728"/>
    </source>
</evidence>
<dbReference type="Proteomes" id="UP001610728">
    <property type="component" value="Unassembled WGS sequence"/>
</dbReference>